<protein>
    <recommendedName>
        <fullName evidence="9">Polysaccharide biosynthesis protein C-terminal domain-containing protein</fullName>
    </recommendedName>
</protein>
<dbReference type="AlphaFoldDB" id="A0A512BUV8"/>
<name>A0A512BUV8_9HYPH</name>
<evidence type="ECO:0008006" key="9">
    <source>
        <dbReference type="Google" id="ProtNLM"/>
    </source>
</evidence>
<sequence length="318" mass="33765">MMVSLIALPFLGLSTIMSAVLTAADRPVAGQVVNTLLFPLFMCVGLTLLYYFYGSILTSFEVALLLLGVGVACGLISVLQVIQEVEISLPRLTWRGTIGWSHSAAWLSIASAMAVFQSNLDVIIVDYILGSEAAGVYRLAARLAFVGSIASVAVQPIATSVLVKYLSGTIDADEASQRIGLLAAFTSIISLVAAVIVVISAVYIMPYIGRDYTGGMTVVIIIATGYIFYSLAGPGGVAMRVLSYDSLFTWIVLLMLLASFLSYPVAAFYLGINGVAASTVLCAIGAGWVFSCVISRRERINLSVFSRAIVKALARKMV</sequence>
<keyword evidence="3 6" id="KW-0812">Transmembrane</keyword>
<proteinExistence type="predicted"/>
<dbReference type="PANTHER" id="PTHR30250:SF11">
    <property type="entry name" value="O-ANTIGEN TRANSPORTER-RELATED"/>
    <property type="match status" value="1"/>
</dbReference>
<dbReference type="Proteomes" id="UP000321085">
    <property type="component" value="Unassembled WGS sequence"/>
</dbReference>
<evidence type="ECO:0000256" key="1">
    <source>
        <dbReference type="ARBA" id="ARBA00004651"/>
    </source>
</evidence>
<keyword evidence="4 6" id="KW-1133">Transmembrane helix</keyword>
<feature type="transmembrane region" description="Helical" evidence="6">
    <location>
        <begin position="33"/>
        <end position="53"/>
    </location>
</feature>
<gene>
    <name evidence="7" type="ORF">MAE02_34570</name>
</gene>
<feature type="transmembrane region" description="Helical" evidence="6">
    <location>
        <begin position="241"/>
        <end position="261"/>
    </location>
</feature>
<evidence type="ECO:0000256" key="5">
    <source>
        <dbReference type="ARBA" id="ARBA00023136"/>
    </source>
</evidence>
<dbReference type="InterPro" id="IPR050833">
    <property type="entry name" value="Poly_Biosynth_Transport"/>
</dbReference>
<comment type="caution">
    <text evidence="7">The sequence shown here is derived from an EMBL/GenBank/DDBJ whole genome shotgun (WGS) entry which is preliminary data.</text>
</comment>
<evidence type="ECO:0000256" key="3">
    <source>
        <dbReference type="ARBA" id="ARBA00022692"/>
    </source>
</evidence>
<evidence type="ECO:0000313" key="7">
    <source>
        <dbReference type="EMBL" id="GEO15761.1"/>
    </source>
</evidence>
<dbReference type="EMBL" id="BJYU01000048">
    <property type="protein sequence ID" value="GEO15761.1"/>
    <property type="molecule type" value="Genomic_DNA"/>
</dbReference>
<feature type="transmembrane region" description="Helical" evidence="6">
    <location>
        <begin position="143"/>
        <end position="167"/>
    </location>
</feature>
<evidence type="ECO:0000256" key="4">
    <source>
        <dbReference type="ARBA" id="ARBA00022989"/>
    </source>
</evidence>
<keyword evidence="8" id="KW-1185">Reference proteome</keyword>
<feature type="transmembrane region" description="Helical" evidence="6">
    <location>
        <begin position="212"/>
        <end position="229"/>
    </location>
</feature>
<reference evidence="7 8" key="1">
    <citation type="submission" date="2019-07" db="EMBL/GenBank/DDBJ databases">
        <title>Whole genome shotgun sequence of Microvirga aerophila NBRC 106136.</title>
        <authorList>
            <person name="Hosoyama A."/>
            <person name="Uohara A."/>
            <person name="Ohji S."/>
            <person name="Ichikawa N."/>
        </authorList>
    </citation>
    <scope>NUCLEOTIDE SEQUENCE [LARGE SCALE GENOMIC DNA]</scope>
    <source>
        <strain evidence="7 8">NBRC 106136</strain>
    </source>
</reference>
<keyword evidence="5 6" id="KW-0472">Membrane</keyword>
<keyword evidence="2" id="KW-1003">Cell membrane</keyword>
<dbReference type="GO" id="GO:0005886">
    <property type="term" value="C:plasma membrane"/>
    <property type="evidence" value="ECO:0007669"/>
    <property type="project" value="UniProtKB-SubCell"/>
</dbReference>
<dbReference type="PANTHER" id="PTHR30250">
    <property type="entry name" value="PST FAMILY PREDICTED COLANIC ACID TRANSPORTER"/>
    <property type="match status" value="1"/>
</dbReference>
<feature type="transmembrane region" description="Helical" evidence="6">
    <location>
        <begin position="60"/>
        <end position="82"/>
    </location>
</feature>
<feature type="transmembrane region" description="Helical" evidence="6">
    <location>
        <begin position="267"/>
        <end position="290"/>
    </location>
</feature>
<organism evidence="7 8">
    <name type="scientific">Microvirga aerophila</name>
    <dbReference type="NCBI Taxonomy" id="670291"/>
    <lineage>
        <taxon>Bacteria</taxon>
        <taxon>Pseudomonadati</taxon>
        <taxon>Pseudomonadota</taxon>
        <taxon>Alphaproteobacteria</taxon>
        <taxon>Hyphomicrobiales</taxon>
        <taxon>Methylobacteriaceae</taxon>
        <taxon>Microvirga</taxon>
    </lineage>
</organism>
<feature type="transmembrane region" description="Helical" evidence="6">
    <location>
        <begin position="179"/>
        <end position="206"/>
    </location>
</feature>
<evidence type="ECO:0000256" key="6">
    <source>
        <dbReference type="SAM" id="Phobius"/>
    </source>
</evidence>
<evidence type="ECO:0000313" key="8">
    <source>
        <dbReference type="Proteomes" id="UP000321085"/>
    </source>
</evidence>
<evidence type="ECO:0000256" key="2">
    <source>
        <dbReference type="ARBA" id="ARBA00022475"/>
    </source>
</evidence>
<comment type="subcellular location">
    <subcellularLocation>
        <location evidence="1">Cell membrane</location>
        <topology evidence="1">Multi-pass membrane protein</topology>
    </subcellularLocation>
</comment>
<accession>A0A512BUV8</accession>